<dbReference type="AlphaFoldDB" id="A0A8J8NX65"/>
<keyword evidence="1" id="KW-0677">Repeat</keyword>
<dbReference type="PANTHER" id="PTHR43215">
    <property type="entry name" value="RADIAL SPOKE HEAD 1 HOMOLOG"/>
    <property type="match status" value="1"/>
</dbReference>
<evidence type="ECO:0000313" key="2">
    <source>
        <dbReference type="EMBL" id="TNV83491.1"/>
    </source>
</evidence>
<dbReference type="SMART" id="SM00698">
    <property type="entry name" value="MORN"/>
    <property type="match status" value="8"/>
</dbReference>
<dbReference type="Proteomes" id="UP000785679">
    <property type="component" value="Unassembled WGS sequence"/>
</dbReference>
<reference evidence="2" key="1">
    <citation type="submission" date="2019-06" db="EMBL/GenBank/DDBJ databases">
        <authorList>
            <person name="Zheng W."/>
        </authorList>
    </citation>
    <scope>NUCLEOTIDE SEQUENCE</scope>
    <source>
        <strain evidence="2">QDHG01</strain>
    </source>
</reference>
<dbReference type="PROSITE" id="PS50096">
    <property type="entry name" value="IQ"/>
    <property type="match status" value="1"/>
</dbReference>
<name>A0A8J8NX65_HALGN</name>
<dbReference type="Pfam" id="PF00612">
    <property type="entry name" value="IQ"/>
    <property type="match status" value="1"/>
</dbReference>
<dbReference type="Gene3D" id="2.20.110.10">
    <property type="entry name" value="Histone H3 K4-specific methyltransferase SET7/9 N-terminal domain"/>
    <property type="match status" value="4"/>
</dbReference>
<dbReference type="SUPFAM" id="SSF82185">
    <property type="entry name" value="Histone H3 K4-specific methyltransferase SET7/9 N-terminal domain"/>
    <property type="match status" value="2"/>
</dbReference>
<dbReference type="GO" id="GO:0005829">
    <property type="term" value="C:cytosol"/>
    <property type="evidence" value="ECO:0007669"/>
    <property type="project" value="TreeGrafter"/>
</dbReference>
<comment type="caution">
    <text evidence="2">The sequence shown here is derived from an EMBL/GenBank/DDBJ whole genome shotgun (WGS) entry which is preliminary data.</text>
</comment>
<keyword evidence="3" id="KW-1185">Reference proteome</keyword>
<evidence type="ECO:0008006" key="4">
    <source>
        <dbReference type="Google" id="ProtNLM"/>
    </source>
</evidence>
<sequence>MGQTLACCGKSEVDSNDIKTQGIVDILDQLKSTKSIRRIIKIQSVFRGYLTRKHVRQLRESLDYEFMRNKDGMLGPNGEPLPFNYENPDVIKIRDQLGDFDFGEEPTNIARQRENRQLTQLENGARYQGEWNSNLNVREGQGYQVWPDGSLYEGWWKDDKANGKGRLIHADGDIYDGYWKDDKAHGFGIYSHLDGARYEGYWKEDKQHGEGIETWPDGASYQGDYVEGRKHGSGNGVYQWSDGRIYEGEWRNNKMEGHGVFTWPDGRKYEGEYVDDKKEGNGTFFWPDGRKYDGEWKNGKQHGVGIYTSASGKTKRGEWNEGKRVAWLN</sequence>
<dbReference type="PANTHER" id="PTHR43215:SF14">
    <property type="entry name" value="RADIAL SPOKE HEAD 1 HOMOLOG"/>
    <property type="match status" value="1"/>
</dbReference>
<evidence type="ECO:0000256" key="1">
    <source>
        <dbReference type="ARBA" id="ARBA00022737"/>
    </source>
</evidence>
<evidence type="ECO:0000313" key="3">
    <source>
        <dbReference type="Proteomes" id="UP000785679"/>
    </source>
</evidence>
<dbReference type="InterPro" id="IPR000048">
    <property type="entry name" value="IQ_motif_EF-hand-BS"/>
</dbReference>
<proteinExistence type="predicted"/>
<dbReference type="Pfam" id="PF02493">
    <property type="entry name" value="MORN"/>
    <property type="match status" value="8"/>
</dbReference>
<organism evidence="2 3">
    <name type="scientific">Halteria grandinella</name>
    <dbReference type="NCBI Taxonomy" id="5974"/>
    <lineage>
        <taxon>Eukaryota</taxon>
        <taxon>Sar</taxon>
        <taxon>Alveolata</taxon>
        <taxon>Ciliophora</taxon>
        <taxon>Intramacronucleata</taxon>
        <taxon>Spirotrichea</taxon>
        <taxon>Stichotrichia</taxon>
        <taxon>Sporadotrichida</taxon>
        <taxon>Halteriidae</taxon>
        <taxon>Halteria</taxon>
    </lineage>
</organism>
<dbReference type="InterPro" id="IPR003409">
    <property type="entry name" value="MORN"/>
</dbReference>
<dbReference type="SMART" id="SM00015">
    <property type="entry name" value="IQ"/>
    <property type="match status" value="1"/>
</dbReference>
<gene>
    <name evidence="2" type="ORF">FGO68_gene3019</name>
</gene>
<dbReference type="Gene3D" id="1.20.5.190">
    <property type="match status" value="1"/>
</dbReference>
<dbReference type="EMBL" id="RRYP01003783">
    <property type="protein sequence ID" value="TNV83491.1"/>
    <property type="molecule type" value="Genomic_DNA"/>
</dbReference>
<accession>A0A8J8NX65</accession>
<protein>
    <recommendedName>
        <fullName evidence="4">MORN repeat protein</fullName>
    </recommendedName>
</protein>
<dbReference type="OrthoDB" id="283297at2759"/>